<dbReference type="GO" id="GO:0005886">
    <property type="term" value="C:plasma membrane"/>
    <property type="evidence" value="ECO:0007669"/>
    <property type="project" value="UniProtKB-SubCell"/>
</dbReference>
<comment type="subcellular location">
    <subcellularLocation>
        <location evidence="1">Cell membrane</location>
        <topology evidence="1">Multi-pass membrane protein</topology>
    </subcellularLocation>
    <subcellularLocation>
        <location evidence="8">Membrane</location>
        <topology evidence="8">Multi-pass membrane protein</topology>
    </subcellularLocation>
</comment>
<feature type="region of interest" description="Disordered" evidence="9">
    <location>
        <begin position="178"/>
        <end position="334"/>
    </location>
</feature>
<feature type="transmembrane region" description="Helical" evidence="8">
    <location>
        <begin position="847"/>
        <end position="868"/>
    </location>
</feature>
<evidence type="ECO:0000259" key="11">
    <source>
        <dbReference type="Pfam" id="PF16178"/>
    </source>
</evidence>
<dbReference type="GO" id="GO:0005254">
    <property type="term" value="F:chloride channel activity"/>
    <property type="evidence" value="ECO:0007669"/>
    <property type="project" value="TreeGrafter"/>
</dbReference>
<evidence type="ECO:0000256" key="7">
    <source>
        <dbReference type="ARBA" id="ARBA00023180"/>
    </source>
</evidence>
<feature type="transmembrane region" description="Helical" evidence="8">
    <location>
        <begin position="802"/>
        <end position="824"/>
    </location>
</feature>
<dbReference type="InterPro" id="IPR049452">
    <property type="entry name" value="Anoctamin_TM"/>
</dbReference>
<keyword evidence="3" id="KW-1003">Cell membrane</keyword>
<evidence type="ECO:0000256" key="2">
    <source>
        <dbReference type="ARBA" id="ARBA00009671"/>
    </source>
</evidence>
<evidence type="ECO:0000256" key="3">
    <source>
        <dbReference type="ARBA" id="ARBA00022475"/>
    </source>
</evidence>
<feature type="compositionally biased region" description="Polar residues" evidence="9">
    <location>
        <begin position="306"/>
        <end position="315"/>
    </location>
</feature>
<dbReference type="Pfam" id="PF04547">
    <property type="entry name" value="Anoctamin"/>
    <property type="match status" value="1"/>
</dbReference>
<comment type="similarity">
    <text evidence="2 8">Belongs to the anoctamin family.</text>
</comment>
<feature type="transmembrane region" description="Helical" evidence="8">
    <location>
        <begin position="759"/>
        <end position="782"/>
    </location>
</feature>
<evidence type="ECO:0000256" key="6">
    <source>
        <dbReference type="ARBA" id="ARBA00023136"/>
    </source>
</evidence>
<feature type="compositionally biased region" description="Polar residues" evidence="9">
    <location>
        <begin position="412"/>
        <end position="423"/>
    </location>
</feature>
<dbReference type="InterPro" id="IPR012337">
    <property type="entry name" value="RNaseH-like_sf"/>
</dbReference>
<sequence length="1160" mass="131780">STELSVLPGCGRGLDHPRPPTTTATGPGRQLHFVLQSRGVRPPAGFSSGPRHPAMAGQRGEARWLATATDSQSLSGASLLALHCASRHAAGTFWALLRRVPPDHHITIQWVPGHCDLRLNDLADSTARDVARLPQADAPLDLRSTRSAIAMLTVSNLKPGLRQRPALHDASLCHTREATETPTAGLRAQSPSDPGPSASHQPQPSPPQIPPPHRGLETSADLPSMHAVKPRRTSKPHDPVSGTCRHPGGARKGSAQPSSLQRTPRLSSKPRSVNSSSYLSFLRHHSNQENTLRLRNRRKPYHHISQRNCLGNRVNSPPLGNLHHQQHSQSNPRHSLRLGSRLRLLQLQLSHRHNHKSHQRSYRKSFLRPHSRHKLLHLSKQQQAIFSSTRQLPQAKLVPQPTNAAPTQQPTISVPTKQPTNAASKPKPPSEATNDSEPPPRESIKTCFFRDGIRRVDYVLVWEEDLRDTEDYFSKKAAMHRKKFEDNLIEVGVEIERETCISSKKKIHFVKLFVSWTTMCYYAEYLGFRAPLEEVENRDDGSERSSSFFSRSRSSELFSSPLEAKSMSKQKQFYTCAFSADKATKYIGISNKDTYFRPTQRFEVAFELLGTQIYGKKDQSEVGLDSMIRRGIYSCAYPPHEGSSSTPAGLRPEQMNARQLLHNYWARWKLWYKFQPLDHIRDYFGEKIAFYFAFIAYGFLKFWKRKTARLAYQWDVLDYVEMEERPRPEYASRCTEYEEDPITGNMEPHFPSSKRRLRILIGVLSLMVMMILSTASLIAMLMTRSSILHALFNNELVRSRAVTLANASSACVNLIIVLALELIYEKIAFNITEWEMHRTQTQFENQVIFKVFVFEIFNHYLSISYIAFIKGNVVGEPGKYNELFGSRLADCINGSCMFELTQLMAIILIGKQVAVQIIEMLIPKLLTFLHIGSTGLQANQLPNASQSWDADYMLIPYDTGLFMDYLELIMQFGFVTLFVPAFPLAPLFALINNLVEIRLDARKLVIGTRRPLPERAQSIGIWFSMMKFVAHVAVISNGSLMAFTSESLAISVFRPVYGGDLGFKNYTLSWAQANTTSEPCRFNMIPNNTEYYWKLQAIRIVYMLFFQQVVTLLTSVMNWFIPNIPEDLKRKIKRQKYLAKKALMDREMIGRRHKRAAFVA</sequence>
<evidence type="ECO:0000313" key="13">
    <source>
        <dbReference type="WBParaSite" id="maker-uti_cns_0016689-snap-gene-0.2-mRNA-1"/>
    </source>
</evidence>
<feature type="domain" description="Anoctamin transmembrane" evidence="10">
    <location>
        <begin position="698"/>
        <end position="1135"/>
    </location>
</feature>
<evidence type="ECO:0000259" key="10">
    <source>
        <dbReference type="Pfam" id="PF04547"/>
    </source>
</evidence>
<feature type="compositionally biased region" description="Pro residues" evidence="9">
    <location>
        <begin position="203"/>
        <end position="213"/>
    </location>
</feature>
<dbReference type="Proteomes" id="UP000095280">
    <property type="component" value="Unplaced"/>
</dbReference>
<evidence type="ECO:0000256" key="5">
    <source>
        <dbReference type="ARBA" id="ARBA00022989"/>
    </source>
</evidence>
<proteinExistence type="inferred from homology"/>
<feature type="region of interest" description="Disordered" evidence="9">
    <location>
        <begin position="398"/>
        <end position="444"/>
    </location>
</feature>
<dbReference type="InterPro" id="IPR032394">
    <property type="entry name" value="Anoct_dimer"/>
</dbReference>
<keyword evidence="4 8" id="KW-0812">Transmembrane</keyword>
<keyword evidence="7" id="KW-0325">Glycoprotein</keyword>
<keyword evidence="6 8" id="KW-0472">Membrane</keyword>
<evidence type="ECO:0000256" key="8">
    <source>
        <dbReference type="RuleBase" id="RU280814"/>
    </source>
</evidence>
<feature type="domain" description="Anoctamin dimerisation" evidence="11">
    <location>
        <begin position="448"/>
        <end position="677"/>
    </location>
</feature>
<dbReference type="AlphaFoldDB" id="A0A1I8IT89"/>
<accession>A0A1I8IT89</accession>
<feature type="compositionally biased region" description="Polar residues" evidence="9">
    <location>
        <begin position="255"/>
        <end position="279"/>
    </location>
</feature>
<dbReference type="PANTHER" id="PTHR12308">
    <property type="entry name" value="ANOCTAMIN"/>
    <property type="match status" value="1"/>
</dbReference>
<name>A0A1I8IT89_9PLAT</name>
<comment type="caution">
    <text evidence="8">Lacks conserved residue(s) required for the propagation of feature annotation.</text>
</comment>
<reference evidence="13" key="1">
    <citation type="submission" date="2016-11" db="UniProtKB">
        <authorList>
            <consortium name="WormBaseParasite"/>
        </authorList>
    </citation>
    <scope>IDENTIFICATION</scope>
</reference>
<evidence type="ECO:0000256" key="1">
    <source>
        <dbReference type="ARBA" id="ARBA00004651"/>
    </source>
</evidence>
<feature type="compositionally biased region" description="Low complexity" evidence="9">
    <location>
        <begin position="399"/>
        <end position="411"/>
    </location>
</feature>
<evidence type="ECO:0000256" key="4">
    <source>
        <dbReference type="ARBA" id="ARBA00022692"/>
    </source>
</evidence>
<dbReference type="SUPFAM" id="SSF53098">
    <property type="entry name" value="Ribonuclease H-like"/>
    <property type="match status" value="1"/>
</dbReference>
<dbReference type="Pfam" id="PF16178">
    <property type="entry name" value="Anoct_dimer"/>
    <property type="match status" value="1"/>
</dbReference>
<dbReference type="PANTHER" id="PTHR12308:SF84">
    <property type="entry name" value="ANOCTAMIN"/>
    <property type="match status" value="1"/>
</dbReference>
<evidence type="ECO:0000313" key="12">
    <source>
        <dbReference type="Proteomes" id="UP000095280"/>
    </source>
</evidence>
<feature type="transmembrane region" description="Helical" evidence="8">
    <location>
        <begin position="683"/>
        <end position="700"/>
    </location>
</feature>
<feature type="region of interest" description="Disordered" evidence="9">
    <location>
        <begin position="1"/>
        <end position="28"/>
    </location>
</feature>
<feature type="compositionally biased region" description="Basic residues" evidence="9">
    <location>
        <begin position="294"/>
        <end position="305"/>
    </location>
</feature>
<keyword evidence="5 8" id="KW-1133">Transmembrane helix</keyword>
<protein>
    <recommendedName>
        <fullName evidence="8">Anoctamin</fullName>
    </recommendedName>
</protein>
<keyword evidence="12" id="KW-1185">Reference proteome</keyword>
<dbReference type="GO" id="GO:0046983">
    <property type="term" value="F:protein dimerization activity"/>
    <property type="evidence" value="ECO:0007669"/>
    <property type="project" value="InterPro"/>
</dbReference>
<dbReference type="InterPro" id="IPR007632">
    <property type="entry name" value="Anoctamin"/>
</dbReference>
<dbReference type="WBParaSite" id="maker-uti_cns_0016689-snap-gene-0.2-mRNA-1">
    <property type="protein sequence ID" value="maker-uti_cns_0016689-snap-gene-0.2-mRNA-1"/>
    <property type="gene ID" value="maker-uti_cns_0016689-snap-gene-0.2"/>
</dbReference>
<feature type="transmembrane region" description="Helical" evidence="8">
    <location>
        <begin position="968"/>
        <end position="995"/>
    </location>
</feature>
<organism evidence="12 13">
    <name type="scientific">Macrostomum lignano</name>
    <dbReference type="NCBI Taxonomy" id="282301"/>
    <lineage>
        <taxon>Eukaryota</taxon>
        <taxon>Metazoa</taxon>
        <taxon>Spiralia</taxon>
        <taxon>Lophotrochozoa</taxon>
        <taxon>Platyhelminthes</taxon>
        <taxon>Rhabditophora</taxon>
        <taxon>Macrostomorpha</taxon>
        <taxon>Macrostomida</taxon>
        <taxon>Macrostomidae</taxon>
        <taxon>Macrostomum</taxon>
    </lineage>
</organism>
<evidence type="ECO:0000256" key="9">
    <source>
        <dbReference type="SAM" id="MobiDB-lite"/>
    </source>
</evidence>
<feature type="transmembrane region" description="Helical" evidence="8">
    <location>
        <begin position="1100"/>
        <end position="1121"/>
    </location>
</feature>